<dbReference type="InterPro" id="IPR000169">
    <property type="entry name" value="Pept_cys_AS"/>
</dbReference>
<organism evidence="6 7">
    <name type="scientific">Microbacterium kribbense</name>
    <dbReference type="NCBI Taxonomy" id="433645"/>
    <lineage>
        <taxon>Bacteria</taxon>
        <taxon>Bacillati</taxon>
        <taxon>Actinomycetota</taxon>
        <taxon>Actinomycetes</taxon>
        <taxon>Micrococcales</taxon>
        <taxon>Microbacteriaceae</taxon>
        <taxon>Microbacterium</taxon>
    </lineage>
</organism>
<dbReference type="InterPro" id="IPR004134">
    <property type="entry name" value="Peptidase_C1B"/>
</dbReference>
<dbReference type="SUPFAM" id="SSF54001">
    <property type="entry name" value="Cysteine proteinases"/>
    <property type="match status" value="1"/>
</dbReference>
<evidence type="ECO:0000256" key="2">
    <source>
        <dbReference type="ARBA" id="ARBA00022801"/>
    </source>
</evidence>
<dbReference type="RefSeq" id="WP_344779832.1">
    <property type="nucleotide sequence ID" value="NZ_BAABAF010000001.1"/>
</dbReference>
<protein>
    <recommendedName>
        <fullName evidence="4">Aminopeptidase</fullName>
    </recommendedName>
</protein>
<reference evidence="7" key="1">
    <citation type="journal article" date="2019" name="Int. J. Syst. Evol. Microbiol.">
        <title>The Global Catalogue of Microorganisms (GCM) 10K type strain sequencing project: providing services to taxonomists for standard genome sequencing and annotation.</title>
        <authorList>
            <consortium name="The Broad Institute Genomics Platform"/>
            <consortium name="The Broad Institute Genome Sequencing Center for Infectious Disease"/>
            <person name="Wu L."/>
            <person name="Ma J."/>
        </authorList>
    </citation>
    <scope>NUCLEOTIDE SEQUENCE [LARGE SCALE GENOMIC DNA]</scope>
    <source>
        <strain evidence="7">JCM 16950</strain>
    </source>
</reference>
<feature type="region of interest" description="Disordered" evidence="5">
    <location>
        <begin position="1"/>
        <end position="22"/>
    </location>
</feature>
<accession>A0ABP7G351</accession>
<sequence>MTVVTDIPHAPATDPATPERTQLDAEQVARWRAQFLADPAAVRAMNAVTRTTIDEVALNRQRVVEVRRSMSHRLDDWEATNQQKSGRCWLFAALNLLRSDARRILHVKNFEFSQNHAMYWDKIERANYFLGDMIDLAGLAPDDRLVAFLLDQLMGDGGQWNMEVSIFARHGAVPKELMPETESSSNTARMNAALRTLLRRGGRTLRDAVADGHDAAELAQLKDRILADTHRILTIHLGVPPTEFEWQWNDDDNAFHRAGTFTPQSFLAEYTEIDLADYVCLVDDPRPEHPKGATLTVAHLGNVVGGDPVRYLNVDIDLMKQIAAQTIVAGEPVWFGCDVGPQMARADGLWSADLFDYAGVYGVDLATTKEQRVRYGESAMTHAMLFTGVDLDADGAPRRWRVENSWGTDKADKGFYTMDDSWFDEYMFEVVVRKDRLPAELRTALEAEPLVLDAWDPMGALA</sequence>
<dbReference type="InterPro" id="IPR038765">
    <property type="entry name" value="Papain-like_cys_pep_sf"/>
</dbReference>
<proteinExistence type="inferred from homology"/>
<dbReference type="CDD" id="cd00585">
    <property type="entry name" value="Peptidase_C1B"/>
    <property type="match status" value="1"/>
</dbReference>
<keyword evidence="7" id="KW-1185">Reference proteome</keyword>
<keyword evidence="3 4" id="KW-0788">Thiol protease</keyword>
<keyword evidence="2 4" id="KW-0378">Hydrolase</keyword>
<dbReference type="PANTHER" id="PTHR10363:SF2">
    <property type="entry name" value="BLEOMYCIN HYDROLASE"/>
    <property type="match status" value="1"/>
</dbReference>
<dbReference type="Pfam" id="PF03051">
    <property type="entry name" value="Peptidase_C1_2"/>
    <property type="match status" value="1"/>
</dbReference>
<dbReference type="PROSITE" id="PS00139">
    <property type="entry name" value="THIOL_PROTEASE_CYS"/>
    <property type="match status" value="1"/>
</dbReference>
<evidence type="ECO:0000256" key="4">
    <source>
        <dbReference type="PIRNR" id="PIRNR005700"/>
    </source>
</evidence>
<dbReference type="PANTHER" id="PTHR10363">
    <property type="entry name" value="BLEOMYCIN HYDROLASE"/>
    <property type="match status" value="1"/>
</dbReference>
<evidence type="ECO:0000256" key="1">
    <source>
        <dbReference type="ARBA" id="ARBA00022670"/>
    </source>
</evidence>
<evidence type="ECO:0000313" key="7">
    <source>
        <dbReference type="Proteomes" id="UP001500540"/>
    </source>
</evidence>
<comment type="caution">
    <text evidence="6">The sequence shown here is derived from an EMBL/GenBank/DDBJ whole genome shotgun (WGS) entry which is preliminary data.</text>
</comment>
<dbReference type="Proteomes" id="UP001500540">
    <property type="component" value="Unassembled WGS sequence"/>
</dbReference>
<comment type="similarity">
    <text evidence="4">Belongs to the peptidase C1 family.</text>
</comment>
<dbReference type="PIRSF" id="PIRSF005700">
    <property type="entry name" value="PepC"/>
    <property type="match status" value="1"/>
</dbReference>
<gene>
    <name evidence="6" type="ORF">GCM10022240_03220</name>
</gene>
<evidence type="ECO:0000256" key="5">
    <source>
        <dbReference type="SAM" id="MobiDB-lite"/>
    </source>
</evidence>
<keyword evidence="1 4" id="KW-0645">Protease</keyword>
<keyword evidence="4" id="KW-0031">Aminopeptidase</keyword>
<dbReference type="EMBL" id="BAABAF010000001">
    <property type="protein sequence ID" value="GAA3753621.1"/>
    <property type="molecule type" value="Genomic_DNA"/>
</dbReference>
<name>A0ABP7G351_9MICO</name>
<evidence type="ECO:0000256" key="3">
    <source>
        <dbReference type="ARBA" id="ARBA00022807"/>
    </source>
</evidence>
<dbReference type="Gene3D" id="3.90.70.10">
    <property type="entry name" value="Cysteine proteinases"/>
    <property type="match status" value="1"/>
</dbReference>
<evidence type="ECO:0000313" key="6">
    <source>
        <dbReference type="EMBL" id="GAA3753621.1"/>
    </source>
</evidence>